<protein>
    <submittedName>
        <fullName evidence="1">Uncharacterized protein</fullName>
    </submittedName>
</protein>
<reference evidence="1" key="1">
    <citation type="submission" date="2019-12" db="EMBL/GenBank/DDBJ databases">
        <title>Genome sequencing and annotation of Brassica cretica.</title>
        <authorList>
            <person name="Studholme D.J."/>
            <person name="Sarris P."/>
        </authorList>
    </citation>
    <scope>NUCLEOTIDE SEQUENCE</scope>
    <source>
        <strain evidence="1">PFS-109/04</strain>
        <tissue evidence="1">Leaf</tissue>
    </source>
</reference>
<sequence length="131" mass="14570">MRSEQIWNKHEFSKLAFSPGTSLHSTRLTRVHLLSLAQARVTGRVTASRDDFIVNLPSKSTARVLDTSLHSTRLTRVHLLSLAQARVTGRVTASKDDFIVNTPSKSTTRILGMSSPVNSPSKRTTRLSRQM</sequence>
<name>A0A8S9PML2_BRACR</name>
<proteinExistence type="predicted"/>
<dbReference type="Proteomes" id="UP000712600">
    <property type="component" value="Unassembled WGS sequence"/>
</dbReference>
<comment type="caution">
    <text evidence="1">The sequence shown here is derived from an EMBL/GenBank/DDBJ whole genome shotgun (WGS) entry which is preliminary data.</text>
</comment>
<evidence type="ECO:0000313" key="2">
    <source>
        <dbReference type="Proteomes" id="UP000712600"/>
    </source>
</evidence>
<dbReference type="AlphaFoldDB" id="A0A8S9PML2"/>
<organism evidence="1 2">
    <name type="scientific">Brassica cretica</name>
    <name type="common">Mustard</name>
    <dbReference type="NCBI Taxonomy" id="69181"/>
    <lineage>
        <taxon>Eukaryota</taxon>
        <taxon>Viridiplantae</taxon>
        <taxon>Streptophyta</taxon>
        <taxon>Embryophyta</taxon>
        <taxon>Tracheophyta</taxon>
        <taxon>Spermatophyta</taxon>
        <taxon>Magnoliopsida</taxon>
        <taxon>eudicotyledons</taxon>
        <taxon>Gunneridae</taxon>
        <taxon>Pentapetalae</taxon>
        <taxon>rosids</taxon>
        <taxon>malvids</taxon>
        <taxon>Brassicales</taxon>
        <taxon>Brassicaceae</taxon>
        <taxon>Brassiceae</taxon>
        <taxon>Brassica</taxon>
    </lineage>
</organism>
<dbReference type="EMBL" id="QGKX02001347">
    <property type="protein sequence ID" value="KAF3522404.1"/>
    <property type="molecule type" value="Genomic_DNA"/>
</dbReference>
<evidence type="ECO:0000313" key="1">
    <source>
        <dbReference type="EMBL" id="KAF3522404.1"/>
    </source>
</evidence>
<gene>
    <name evidence="1" type="ORF">F2Q69_00050742</name>
</gene>
<accession>A0A8S9PML2</accession>